<dbReference type="SUPFAM" id="SSF52540">
    <property type="entry name" value="P-loop containing nucleoside triphosphate hydrolases"/>
    <property type="match status" value="1"/>
</dbReference>
<dbReference type="PROSITE" id="PS00675">
    <property type="entry name" value="SIGMA54_INTERACT_1"/>
    <property type="match status" value="1"/>
</dbReference>
<dbReference type="InterPro" id="IPR003593">
    <property type="entry name" value="AAA+_ATPase"/>
</dbReference>
<keyword evidence="3" id="KW-0805">Transcription regulation</keyword>
<dbReference type="InterPro" id="IPR002078">
    <property type="entry name" value="Sigma_54_int"/>
</dbReference>
<name>A0ABV4BJK4_9GAMM</name>
<dbReference type="InterPro" id="IPR003018">
    <property type="entry name" value="GAF"/>
</dbReference>
<dbReference type="Proteomes" id="UP001564408">
    <property type="component" value="Unassembled WGS sequence"/>
</dbReference>
<dbReference type="InterPro" id="IPR027417">
    <property type="entry name" value="P-loop_NTPase"/>
</dbReference>
<dbReference type="InterPro" id="IPR009057">
    <property type="entry name" value="Homeodomain-like_sf"/>
</dbReference>
<comment type="caution">
    <text evidence="9">The sequence shown here is derived from an EMBL/GenBank/DDBJ whole genome shotgun (WGS) entry which is preliminary data.</text>
</comment>
<evidence type="ECO:0000256" key="3">
    <source>
        <dbReference type="ARBA" id="ARBA00023015"/>
    </source>
</evidence>
<dbReference type="NCBIfam" id="TIGR00229">
    <property type="entry name" value="sensory_box"/>
    <property type="match status" value="1"/>
</dbReference>
<dbReference type="Pfam" id="PF00158">
    <property type="entry name" value="Sigma54_activat"/>
    <property type="match status" value="1"/>
</dbReference>
<dbReference type="InterPro" id="IPR000014">
    <property type="entry name" value="PAS"/>
</dbReference>
<dbReference type="InterPro" id="IPR025662">
    <property type="entry name" value="Sigma_54_int_dom_ATP-bd_1"/>
</dbReference>
<dbReference type="Gene3D" id="3.30.450.20">
    <property type="entry name" value="PAS domain"/>
    <property type="match status" value="1"/>
</dbReference>
<keyword evidence="5" id="KW-0010">Activator</keyword>
<reference evidence="9 10" key="1">
    <citation type="submission" date="2024-05" db="EMBL/GenBank/DDBJ databases">
        <title>Genome Sequence and Characterization of the New Strain Purple Sulfur Bacterium of Genus Thioalkalicoccus.</title>
        <authorList>
            <person name="Bryantseva I.A."/>
            <person name="Kyndt J.A."/>
            <person name="Imhoff J.F."/>
        </authorList>
    </citation>
    <scope>NUCLEOTIDE SEQUENCE [LARGE SCALE GENOMIC DNA]</scope>
    <source>
        <strain evidence="9 10">Um2</strain>
    </source>
</reference>
<dbReference type="Pfam" id="PF01590">
    <property type="entry name" value="GAF"/>
    <property type="match status" value="1"/>
</dbReference>
<dbReference type="InterPro" id="IPR025944">
    <property type="entry name" value="Sigma_54_int_dom_CS"/>
</dbReference>
<dbReference type="PANTHER" id="PTHR32071">
    <property type="entry name" value="TRANSCRIPTIONAL REGULATORY PROTEIN"/>
    <property type="match status" value="1"/>
</dbReference>
<evidence type="ECO:0000313" key="9">
    <source>
        <dbReference type="EMBL" id="MEY6433673.1"/>
    </source>
</evidence>
<keyword evidence="10" id="KW-1185">Reference proteome</keyword>
<evidence type="ECO:0000313" key="10">
    <source>
        <dbReference type="Proteomes" id="UP001564408"/>
    </source>
</evidence>
<keyword evidence="2" id="KW-0067">ATP-binding</keyword>
<dbReference type="Gene3D" id="1.10.8.60">
    <property type="match status" value="1"/>
</dbReference>
<dbReference type="Gene3D" id="3.30.450.40">
    <property type="match status" value="1"/>
</dbReference>
<evidence type="ECO:0000256" key="2">
    <source>
        <dbReference type="ARBA" id="ARBA00022840"/>
    </source>
</evidence>
<sequence>MDRYRPEVLGIELGFRCGTAASGLRRNGSLIPLPRAAGPNTESASKADLCSGAISSHHPMDTEATTASRVDQRVVQEIFNGVAAETGKAFFDALVRHLARALQVQSAWVTEWLPDAQRLRALSFWSRGHQVPDYEYRIQGTPCEAVIFEQRLVVVPERVIQLYPDDPDLAPLGAVSYMGLPLRDADGEVLGNLAILDDHPLAVDPTRQAVFHIFGARAAAELGRLRRDRALRESERQLAMLIDSAMDSILELDATLRAVRINRAAATCFGCDPDAATGATIEQLFAADSCDRLRELSALLQGDAATTNALWIPEGLQGQRADGTAFPAEATLSRFESGGQAFFTLILRNVEDRLAAEVRLRALTDETAALRAELNALRGFEEIIGTSPALRSLLHDIERVAPSDATVLITGETGTGKELIARAIHRHSRRRDGPLVKVNCAAIPANLQESEFFGHERGAFTGATQRREGRFQLADGGTLFLDELGEMPLDLQAKLLRVLQEGEFEPVGSGRTVHIDVRVIAATNRDLAAMVNEGRFREDLLYRLNVFPLKAPPLRERGDDVVLLAEAIAARVARQQGATAASLGEADRARLKAYTWPGNIRELENLIERAWITGLDTPGGRVLNLARVLSDVSTADPASGSHPAAAARAEAPVLTVDEMLEFERANLLRALEASHGKLSGPGGAAELLGLHPNTLAYRMKALGLTKTRELRHENS</sequence>
<dbReference type="Pfam" id="PF08448">
    <property type="entry name" value="PAS_4"/>
    <property type="match status" value="1"/>
</dbReference>
<dbReference type="SUPFAM" id="SSF55781">
    <property type="entry name" value="GAF domain-like"/>
    <property type="match status" value="1"/>
</dbReference>
<dbReference type="Gene3D" id="3.40.50.300">
    <property type="entry name" value="P-loop containing nucleotide triphosphate hydrolases"/>
    <property type="match status" value="1"/>
</dbReference>
<dbReference type="InterPro" id="IPR025943">
    <property type="entry name" value="Sigma_54_int_dom_ATP-bd_2"/>
</dbReference>
<gene>
    <name evidence="9" type="ORF">ABC977_14810</name>
</gene>
<dbReference type="InterPro" id="IPR029016">
    <property type="entry name" value="GAF-like_dom_sf"/>
</dbReference>
<evidence type="ECO:0000256" key="1">
    <source>
        <dbReference type="ARBA" id="ARBA00022741"/>
    </source>
</evidence>
<feature type="domain" description="PAS" evidence="8">
    <location>
        <begin position="234"/>
        <end position="295"/>
    </location>
</feature>
<dbReference type="RefSeq" id="WP_369668058.1">
    <property type="nucleotide sequence ID" value="NZ_JBDKXB010000025.1"/>
</dbReference>
<dbReference type="InterPro" id="IPR058031">
    <property type="entry name" value="AAA_lid_NorR"/>
</dbReference>
<evidence type="ECO:0000256" key="4">
    <source>
        <dbReference type="ARBA" id="ARBA00023125"/>
    </source>
</evidence>
<dbReference type="SMART" id="SM00065">
    <property type="entry name" value="GAF"/>
    <property type="match status" value="1"/>
</dbReference>
<evidence type="ECO:0000259" key="7">
    <source>
        <dbReference type="PROSITE" id="PS50045"/>
    </source>
</evidence>
<dbReference type="PROSITE" id="PS00676">
    <property type="entry name" value="SIGMA54_INTERACT_2"/>
    <property type="match status" value="1"/>
</dbReference>
<dbReference type="PANTHER" id="PTHR32071:SF117">
    <property type="entry name" value="PTS-DEPENDENT DIHYDROXYACETONE KINASE OPERON REGULATORY PROTEIN-RELATED"/>
    <property type="match status" value="1"/>
</dbReference>
<accession>A0ABV4BJK4</accession>
<dbReference type="SUPFAM" id="SSF55785">
    <property type="entry name" value="PYP-like sensor domain (PAS domain)"/>
    <property type="match status" value="1"/>
</dbReference>
<dbReference type="PROSITE" id="PS50112">
    <property type="entry name" value="PAS"/>
    <property type="match status" value="1"/>
</dbReference>
<evidence type="ECO:0000259" key="8">
    <source>
        <dbReference type="PROSITE" id="PS50112"/>
    </source>
</evidence>
<keyword evidence="4" id="KW-0238">DNA-binding</keyword>
<keyword evidence="6" id="KW-0804">Transcription</keyword>
<dbReference type="Pfam" id="PF02954">
    <property type="entry name" value="HTH_8"/>
    <property type="match status" value="1"/>
</dbReference>
<keyword evidence="1" id="KW-0547">Nucleotide-binding</keyword>
<dbReference type="SMART" id="SM00382">
    <property type="entry name" value="AAA"/>
    <property type="match status" value="1"/>
</dbReference>
<dbReference type="InterPro" id="IPR013656">
    <property type="entry name" value="PAS_4"/>
</dbReference>
<dbReference type="InterPro" id="IPR035965">
    <property type="entry name" value="PAS-like_dom_sf"/>
</dbReference>
<proteinExistence type="predicted"/>
<dbReference type="PROSITE" id="PS50045">
    <property type="entry name" value="SIGMA54_INTERACT_4"/>
    <property type="match status" value="1"/>
</dbReference>
<evidence type="ECO:0000256" key="6">
    <source>
        <dbReference type="ARBA" id="ARBA00023163"/>
    </source>
</evidence>
<dbReference type="InterPro" id="IPR002197">
    <property type="entry name" value="HTH_Fis"/>
</dbReference>
<dbReference type="CDD" id="cd00009">
    <property type="entry name" value="AAA"/>
    <property type="match status" value="1"/>
</dbReference>
<organism evidence="9 10">
    <name type="scientific">Thioalkalicoccus limnaeus</name>
    <dbReference type="NCBI Taxonomy" id="120681"/>
    <lineage>
        <taxon>Bacteria</taxon>
        <taxon>Pseudomonadati</taxon>
        <taxon>Pseudomonadota</taxon>
        <taxon>Gammaproteobacteria</taxon>
        <taxon>Chromatiales</taxon>
        <taxon>Chromatiaceae</taxon>
        <taxon>Thioalkalicoccus</taxon>
    </lineage>
</organism>
<dbReference type="EMBL" id="JBDKXB010000025">
    <property type="protein sequence ID" value="MEY6433673.1"/>
    <property type="molecule type" value="Genomic_DNA"/>
</dbReference>
<dbReference type="SUPFAM" id="SSF46689">
    <property type="entry name" value="Homeodomain-like"/>
    <property type="match status" value="1"/>
</dbReference>
<dbReference type="Pfam" id="PF25601">
    <property type="entry name" value="AAA_lid_14"/>
    <property type="match status" value="1"/>
</dbReference>
<dbReference type="SMART" id="SM00091">
    <property type="entry name" value="PAS"/>
    <property type="match status" value="1"/>
</dbReference>
<dbReference type="PROSITE" id="PS00688">
    <property type="entry name" value="SIGMA54_INTERACT_3"/>
    <property type="match status" value="1"/>
</dbReference>
<dbReference type="Gene3D" id="1.10.10.60">
    <property type="entry name" value="Homeodomain-like"/>
    <property type="match status" value="1"/>
</dbReference>
<protein>
    <submittedName>
        <fullName evidence="9">Sigma 54-interacting transcriptional regulator</fullName>
    </submittedName>
</protein>
<evidence type="ECO:0000256" key="5">
    <source>
        <dbReference type="ARBA" id="ARBA00023159"/>
    </source>
</evidence>
<feature type="domain" description="Sigma-54 factor interaction" evidence="7">
    <location>
        <begin position="383"/>
        <end position="612"/>
    </location>
</feature>